<evidence type="ECO:0000313" key="2">
    <source>
        <dbReference type="Proteomes" id="UP001140094"/>
    </source>
</evidence>
<proteinExistence type="predicted"/>
<dbReference type="OrthoDB" id="5512611at2759"/>
<accession>A0A9W8HV11</accession>
<evidence type="ECO:0000313" key="1">
    <source>
        <dbReference type="EMBL" id="KAJ2801749.1"/>
    </source>
</evidence>
<keyword evidence="2" id="KW-1185">Reference proteome</keyword>
<protein>
    <submittedName>
        <fullName evidence="1">Uncharacterized protein</fullName>
    </submittedName>
</protein>
<dbReference type="EMBL" id="JANBUO010000763">
    <property type="protein sequence ID" value="KAJ2801749.1"/>
    <property type="molecule type" value="Genomic_DNA"/>
</dbReference>
<sequence length="118" mass="12878">MLSDTPMAIGLPFEPYSETHNMAMRYMSRLLVDDVAGEMVPKDALPNSVVCVSDLPVPTLVIRPGMQMPLGLSLPSSALVVAVDQEGVITFVGCPETDPVHMPQKEQHQLMPVRQAHK</sequence>
<name>A0A9W8HV11_9FUNG</name>
<gene>
    <name evidence="1" type="ORF">H4R20_003555</name>
</gene>
<organism evidence="1 2">
    <name type="scientific">Coemansia guatemalensis</name>
    <dbReference type="NCBI Taxonomy" id="2761395"/>
    <lineage>
        <taxon>Eukaryota</taxon>
        <taxon>Fungi</taxon>
        <taxon>Fungi incertae sedis</taxon>
        <taxon>Zoopagomycota</taxon>
        <taxon>Kickxellomycotina</taxon>
        <taxon>Kickxellomycetes</taxon>
        <taxon>Kickxellales</taxon>
        <taxon>Kickxellaceae</taxon>
        <taxon>Coemansia</taxon>
    </lineage>
</organism>
<reference evidence="1" key="1">
    <citation type="submission" date="2022-07" db="EMBL/GenBank/DDBJ databases">
        <title>Phylogenomic reconstructions and comparative analyses of Kickxellomycotina fungi.</title>
        <authorList>
            <person name="Reynolds N.K."/>
            <person name="Stajich J.E."/>
            <person name="Barry K."/>
            <person name="Grigoriev I.V."/>
            <person name="Crous P."/>
            <person name="Smith M.E."/>
        </authorList>
    </citation>
    <scope>NUCLEOTIDE SEQUENCE</scope>
    <source>
        <strain evidence="1">NRRL 1565</strain>
    </source>
</reference>
<comment type="caution">
    <text evidence="1">The sequence shown here is derived from an EMBL/GenBank/DDBJ whole genome shotgun (WGS) entry which is preliminary data.</text>
</comment>
<dbReference type="Proteomes" id="UP001140094">
    <property type="component" value="Unassembled WGS sequence"/>
</dbReference>
<dbReference type="AlphaFoldDB" id="A0A9W8HV11"/>